<gene>
    <name evidence="1" type="ORF">DFJ75_1255</name>
</gene>
<dbReference type="InterPro" id="IPR011990">
    <property type="entry name" value="TPR-like_helical_dom_sf"/>
</dbReference>
<dbReference type="Gene3D" id="1.25.40.10">
    <property type="entry name" value="Tetratricopeptide repeat domain"/>
    <property type="match status" value="1"/>
</dbReference>
<dbReference type="Proteomes" id="UP000274762">
    <property type="component" value="Unassembled WGS sequence"/>
</dbReference>
<dbReference type="SUPFAM" id="SSF48452">
    <property type="entry name" value="TPR-like"/>
    <property type="match status" value="1"/>
</dbReference>
<organism evidence="1 2">
    <name type="scientific">Williamsia marianensis</name>
    <dbReference type="NCBI Taxonomy" id="85044"/>
    <lineage>
        <taxon>Bacteria</taxon>
        <taxon>Bacillati</taxon>
        <taxon>Actinomycetota</taxon>
        <taxon>Actinomycetes</taxon>
        <taxon>Mycobacteriales</taxon>
        <taxon>Nocardiaceae</taxon>
        <taxon>Williamsia</taxon>
    </lineage>
</organism>
<evidence type="ECO:0000313" key="2">
    <source>
        <dbReference type="Proteomes" id="UP000274762"/>
    </source>
</evidence>
<evidence type="ECO:0000313" key="1">
    <source>
        <dbReference type="EMBL" id="RKR94459.1"/>
    </source>
</evidence>
<dbReference type="OrthoDB" id="4568954at2"/>
<accession>A0A495K1Y3</accession>
<reference evidence="1 2" key="1">
    <citation type="submission" date="2018-10" db="EMBL/GenBank/DDBJ databases">
        <title>Sequencing the genomes of 1000 actinobacteria strains.</title>
        <authorList>
            <person name="Klenk H.-P."/>
        </authorList>
    </citation>
    <scope>NUCLEOTIDE SEQUENCE [LARGE SCALE GENOMIC DNA]</scope>
    <source>
        <strain evidence="1 2">DSM 44343</strain>
    </source>
</reference>
<comment type="caution">
    <text evidence="1">The sequence shown here is derived from an EMBL/GenBank/DDBJ whole genome shotgun (WGS) entry which is preliminary data.</text>
</comment>
<name>A0A495K1Y3_WILMA</name>
<dbReference type="RefSeq" id="WP_062798870.1">
    <property type="nucleotide sequence ID" value="NZ_CBCRXS010000006.1"/>
</dbReference>
<protein>
    <recommendedName>
        <fullName evidence="3">Tetratricopeptide repeat protein</fullName>
    </recommendedName>
</protein>
<proteinExistence type="predicted"/>
<dbReference type="AlphaFoldDB" id="A0A495K1Y3"/>
<evidence type="ECO:0008006" key="3">
    <source>
        <dbReference type="Google" id="ProtNLM"/>
    </source>
</evidence>
<sequence length="602" mass="64864">MSVAGDLERARNLACADDHAAARDLLLSLMPKIEQLDRDDLMLEVFAQLGTIYLTRGAHDGVVECVRRIRDCVGIYSEILAGKMPEAAAQVTMSLDDIARMVGRYTGRADVLDIGLALARGDHDEAARRLAHLTGNAVGEPDSDPDHGFHVAHARILCAIALGDVDEHVAAAPLWELGLEELVIVRRTASEPGPPPPSDAWSRPGSVGADRLAVDAGIGYGRFCVQTGRLEEAGSHLRRAGALASQRGWPLASARSELERAALAWARSDHADTERLAQAAYPVLATYAVAHDVSRCWLYLGLTRMAAGELQAADHCWEQAQRHCDELGIPLHRHRILMQRSWIPVFRGQFDRAREMVGQARMLLDATTHATWLHHARLDDLMGSIWRAEALADMGFDGIGDPLADWNSVETRVAMSEGITTAADGSAGHLSAQPKFEQAAALKIPAALAVDSVRHSMPDAEARSRWAQSVSAPVMAGAFAVAWEWDNTSLVAEMIEYVSARGTFGLDPRVSDAVGGDWALTATGATPLHSVADSDAGIDENRAVAAGATTTAVTGGLTRLGPLPPLQMDRGAGAILAEYRRLAAERYGRTVTSDEPMWPTWR</sequence>
<dbReference type="EMBL" id="RBKV01000001">
    <property type="protein sequence ID" value="RKR94459.1"/>
    <property type="molecule type" value="Genomic_DNA"/>
</dbReference>